<feature type="domain" description="Glycosyl hydrolase family 13 catalytic" evidence="12">
    <location>
        <begin position="157"/>
        <end position="527"/>
    </location>
</feature>
<dbReference type="Pfam" id="PF00128">
    <property type="entry name" value="Alpha-amylase"/>
    <property type="match status" value="1"/>
</dbReference>
<dbReference type="UniPathway" id="UPA00164"/>
<dbReference type="PANTHER" id="PTHR43651">
    <property type="entry name" value="1,4-ALPHA-GLUCAN-BRANCHING ENZYME"/>
    <property type="match status" value="1"/>
</dbReference>
<evidence type="ECO:0000256" key="7">
    <source>
        <dbReference type="ARBA" id="ARBA00022679"/>
    </source>
</evidence>
<dbReference type="Gene3D" id="3.20.20.80">
    <property type="entry name" value="Glycosidases"/>
    <property type="match status" value="1"/>
</dbReference>
<dbReference type="AlphaFoldDB" id="A0A7Y8KZE6"/>
<dbReference type="FunFam" id="2.60.40.10:FF:000169">
    <property type="entry name" value="1,4-alpha-glucan branching enzyme GlgB"/>
    <property type="match status" value="1"/>
</dbReference>
<dbReference type="Gene3D" id="2.60.40.1180">
    <property type="entry name" value="Golgi alpha-mannosidase II"/>
    <property type="match status" value="1"/>
</dbReference>
<reference evidence="13 14" key="1">
    <citation type="submission" date="2019-09" db="EMBL/GenBank/DDBJ databases">
        <title>Hydrogenophaga aromatica sp. nov., isolated from a para-xylene-degrading enrichment culture.</title>
        <authorList>
            <person name="Tancsics A."/>
            <person name="Banerjee S."/>
        </authorList>
    </citation>
    <scope>NUCLEOTIDE SEQUENCE [LARGE SCALE GENOMIC DNA]</scope>
    <source>
        <strain evidence="13 14">D2P1</strain>
    </source>
</reference>
<comment type="subunit">
    <text evidence="10">Monomer.</text>
</comment>
<evidence type="ECO:0000256" key="8">
    <source>
        <dbReference type="ARBA" id="ARBA00023056"/>
    </source>
</evidence>
<dbReference type="InterPro" id="IPR006047">
    <property type="entry name" value="GH13_cat_dom"/>
</dbReference>
<dbReference type="PANTHER" id="PTHR43651:SF3">
    <property type="entry name" value="1,4-ALPHA-GLUCAN-BRANCHING ENZYME"/>
    <property type="match status" value="1"/>
</dbReference>
<evidence type="ECO:0000256" key="6">
    <source>
        <dbReference type="ARBA" id="ARBA00022676"/>
    </source>
</evidence>
<dbReference type="GO" id="GO:0003844">
    <property type="term" value="F:1,4-alpha-glucan branching enzyme activity"/>
    <property type="evidence" value="ECO:0007669"/>
    <property type="project" value="UniProtKB-UniRule"/>
</dbReference>
<dbReference type="FunFam" id="2.60.40.1180:FF:000002">
    <property type="entry name" value="1,4-alpha-glucan branching enzyme GlgB"/>
    <property type="match status" value="1"/>
</dbReference>
<sequence length="639" mass="71567">MNPPPTSPTPPGALTSFWIGETDAWLLAEGKHLRPWQKLGAHTTEMDGVAGTAFAVWAPHARHVGLTGDFNGWQPQPMRFRPECGVWELFVPGAGVGAWYKFDVQGADGRHVMKTDPYARETELPPGNAARVCEPLRAAPAPAATHTRPATPMAIYEVHPGSWKRPEGPHTLPTWDDLATHLVPYAAGLGFTHLELLPVSEHPFYASWGYQPTGLYSPTARHGSPEAFRRFVDAAHAAGLKIILDWVPAHFPADEHALARFDGTALYEHADPREGFHRDWNTLIYNFGRFEVRNFLVGNALFWVEQYGIDGLRVDAVASMLYRDYSRPAGEWIPNRDGGRENYEAIAFLREVHEVLQREAPQATTIAEESTAFPRVTGAVAEGGLGFDHKWNMGWMHDTLAYFSMDPVHRRWHHNKLTFAMMYAWSEDYCLPLSHDEVVHGKGSLLGKMAGDRWQQLANLRALYAWMYAHPGKKLLFMGAELAQPTEWDHDSELPWHLLGDPAHAGVQRLVGDLNQAYRAQPALHARDTDPHSFQWLVVDDAEHSVLAFTRYGQQLEDTVVVIANLTPMVRHGYRVGLPHAGRWQERLNTDSTHYGGSNVGNHGNVLAEDVPLHGQHWSAAFTLPPLAVLWLKPESTRT</sequence>
<dbReference type="HAMAP" id="MF_00685">
    <property type="entry name" value="GlgB"/>
    <property type="match status" value="1"/>
</dbReference>
<name>A0A7Y8KZE6_9BURK</name>
<evidence type="ECO:0000256" key="9">
    <source>
        <dbReference type="ARBA" id="ARBA00023277"/>
    </source>
</evidence>
<dbReference type="InterPro" id="IPR013783">
    <property type="entry name" value="Ig-like_fold"/>
</dbReference>
<dbReference type="CDD" id="cd11322">
    <property type="entry name" value="AmyAc_Glg_BE"/>
    <property type="match status" value="1"/>
</dbReference>
<dbReference type="SUPFAM" id="SSF81296">
    <property type="entry name" value="E set domains"/>
    <property type="match status" value="1"/>
</dbReference>
<keyword evidence="9 10" id="KW-0119">Carbohydrate metabolism</keyword>
<dbReference type="EMBL" id="VYGV01000016">
    <property type="protein sequence ID" value="NWF47592.1"/>
    <property type="molecule type" value="Genomic_DNA"/>
</dbReference>
<accession>A0A7Y8KZE6</accession>
<dbReference type="SMART" id="SM00642">
    <property type="entry name" value="Aamy"/>
    <property type="match status" value="1"/>
</dbReference>
<comment type="catalytic activity">
    <reaction evidence="1 10">
        <text>Transfers a segment of a (1-&gt;4)-alpha-D-glucan chain to a primary hydroxy group in a similar glucan chain.</text>
        <dbReference type="EC" id="2.4.1.18"/>
    </reaction>
</comment>
<dbReference type="GO" id="GO:0005829">
    <property type="term" value="C:cytosol"/>
    <property type="evidence" value="ECO:0007669"/>
    <property type="project" value="TreeGrafter"/>
</dbReference>
<keyword evidence="5 10" id="KW-0321">Glycogen metabolism</keyword>
<dbReference type="NCBIfam" id="NF008967">
    <property type="entry name" value="PRK12313.1"/>
    <property type="match status" value="1"/>
</dbReference>
<dbReference type="Gene3D" id="2.60.40.10">
    <property type="entry name" value="Immunoglobulins"/>
    <property type="match status" value="1"/>
</dbReference>
<evidence type="ECO:0000256" key="1">
    <source>
        <dbReference type="ARBA" id="ARBA00000826"/>
    </source>
</evidence>
<dbReference type="SUPFAM" id="SSF51445">
    <property type="entry name" value="(Trans)glycosidases"/>
    <property type="match status" value="1"/>
</dbReference>
<proteinExistence type="inferred from homology"/>
<organism evidence="13 14">
    <name type="scientific">Hydrogenophaga aromaticivorans</name>
    <dbReference type="NCBI Taxonomy" id="2610898"/>
    <lineage>
        <taxon>Bacteria</taxon>
        <taxon>Pseudomonadati</taxon>
        <taxon>Pseudomonadota</taxon>
        <taxon>Betaproteobacteria</taxon>
        <taxon>Burkholderiales</taxon>
        <taxon>Comamonadaceae</taxon>
        <taxon>Hydrogenophaga</taxon>
    </lineage>
</organism>
<dbReference type="EC" id="2.4.1.18" evidence="10"/>
<evidence type="ECO:0000313" key="13">
    <source>
        <dbReference type="EMBL" id="NWF47592.1"/>
    </source>
</evidence>
<dbReference type="InterPro" id="IPR037439">
    <property type="entry name" value="Branching_enzy"/>
</dbReference>
<dbReference type="CDD" id="cd02855">
    <property type="entry name" value="E_set_GBE_prok_N"/>
    <property type="match status" value="1"/>
</dbReference>
<dbReference type="Pfam" id="PF02806">
    <property type="entry name" value="Alpha-amylase_C"/>
    <property type="match status" value="1"/>
</dbReference>
<evidence type="ECO:0000256" key="5">
    <source>
        <dbReference type="ARBA" id="ARBA00022600"/>
    </source>
</evidence>
<dbReference type="GO" id="GO:0005978">
    <property type="term" value="P:glycogen biosynthetic process"/>
    <property type="evidence" value="ECO:0007669"/>
    <property type="project" value="UniProtKB-UniRule"/>
</dbReference>
<keyword evidence="6 10" id="KW-0328">Glycosyltransferase</keyword>
<keyword evidence="8 10" id="KW-0320">Glycogen biosynthesis</keyword>
<evidence type="ECO:0000256" key="2">
    <source>
        <dbReference type="ARBA" id="ARBA00002953"/>
    </source>
</evidence>
<gene>
    <name evidence="10 13" type="primary">glgB</name>
    <name evidence="13" type="ORF">F3K02_20400</name>
</gene>
<dbReference type="NCBIfam" id="NF003811">
    <property type="entry name" value="PRK05402.1"/>
    <property type="match status" value="1"/>
</dbReference>
<dbReference type="NCBIfam" id="TIGR01515">
    <property type="entry name" value="branching_enzym"/>
    <property type="match status" value="1"/>
</dbReference>
<evidence type="ECO:0000256" key="4">
    <source>
        <dbReference type="ARBA" id="ARBA00009000"/>
    </source>
</evidence>
<protein>
    <recommendedName>
        <fullName evidence="10">1,4-alpha-glucan branching enzyme GlgB</fullName>
        <ecNumber evidence="10">2.4.1.18</ecNumber>
    </recommendedName>
    <alternativeName>
        <fullName evidence="10">1,4-alpha-D-glucan:1,4-alpha-D-glucan 6-glucosyl-transferase</fullName>
    </alternativeName>
    <alternativeName>
        <fullName evidence="10">Alpha-(1-&gt;4)-glucan branching enzyme</fullName>
    </alternativeName>
    <alternativeName>
        <fullName evidence="10">Glycogen branching enzyme</fullName>
        <shortName evidence="10">BE</shortName>
    </alternativeName>
</protein>
<dbReference type="InterPro" id="IPR017853">
    <property type="entry name" value="GH"/>
</dbReference>
<dbReference type="Proteomes" id="UP000545507">
    <property type="component" value="Unassembled WGS sequence"/>
</dbReference>
<keyword evidence="7 10" id="KW-0808">Transferase</keyword>
<dbReference type="Pfam" id="PF02922">
    <property type="entry name" value="CBM_48"/>
    <property type="match status" value="1"/>
</dbReference>
<evidence type="ECO:0000256" key="3">
    <source>
        <dbReference type="ARBA" id="ARBA00004964"/>
    </source>
</evidence>
<dbReference type="GO" id="GO:0004553">
    <property type="term" value="F:hydrolase activity, hydrolyzing O-glycosyl compounds"/>
    <property type="evidence" value="ECO:0007669"/>
    <property type="project" value="InterPro"/>
</dbReference>
<comment type="pathway">
    <text evidence="3 10">Glycan biosynthesis; glycogen biosynthesis.</text>
</comment>
<evidence type="ECO:0000259" key="12">
    <source>
        <dbReference type="SMART" id="SM00642"/>
    </source>
</evidence>
<comment type="similarity">
    <text evidence="4 10">Belongs to the glycosyl hydrolase 13 family. GlgB subfamily.</text>
</comment>
<feature type="active site" description="Proton donor" evidence="10 11">
    <location>
        <position position="368"/>
    </location>
</feature>
<dbReference type="SUPFAM" id="SSF51011">
    <property type="entry name" value="Glycosyl hydrolase domain"/>
    <property type="match status" value="1"/>
</dbReference>
<dbReference type="InterPro" id="IPR044143">
    <property type="entry name" value="GlgB_N_E_set_prok"/>
</dbReference>
<dbReference type="FunFam" id="3.20.20.80:FF:000003">
    <property type="entry name" value="1,4-alpha-glucan branching enzyme GlgB"/>
    <property type="match status" value="1"/>
</dbReference>
<dbReference type="RefSeq" id="WP_177137455.1">
    <property type="nucleotide sequence ID" value="NZ_VYGV01000016.1"/>
</dbReference>
<evidence type="ECO:0000256" key="10">
    <source>
        <dbReference type="HAMAP-Rule" id="MF_00685"/>
    </source>
</evidence>
<comment type="caution">
    <text evidence="13">The sequence shown here is derived from an EMBL/GenBank/DDBJ whole genome shotgun (WGS) entry which is preliminary data.</text>
</comment>
<feature type="active site" description="Nucleophile" evidence="10 11">
    <location>
        <position position="315"/>
    </location>
</feature>
<evidence type="ECO:0000256" key="11">
    <source>
        <dbReference type="PIRSR" id="PIRSR000463-1"/>
    </source>
</evidence>
<evidence type="ECO:0000313" key="14">
    <source>
        <dbReference type="Proteomes" id="UP000545507"/>
    </source>
</evidence>
<dbReference type="InterPro" id="IPR006048">
    <property type="entry name" value="A-amylase/branching_C"/>
</dbReference>
<keyword evidence="14" id="KW-1185">Reference proteome</keyword>
<dbReference type="InterPro" id="IPR014756">
    <property type="entry name" value="Ig_E-set"/>
</dbReference>
<dbReference type="InterPro" id="IPR006407">
    <property type="entry name" value="GlgB"/>
</dbReference>
<dbReference type="PIRSF" id="PIRSF000463">
    <property type="entry name" value="GlgB"/>
    <property type="match status" value="1"/>
</dbReference>
<dbReference type="InterPro" id="IPR013780">
    <property type="entry name" value="Glyco_hydro_b"/>
</dbReference>
<dbReference type="GO" id="GO:0043169">
    <property type="term" value="F:cation binding"/>
    <property type="evidence" value="ECO:0007669"/>
    <property type="project" value="InterPro"/>
</dbReference>
<comment type="function">
    <text evidence="2 10">Catalyzes the formation of the alpha-1,6-glucosidic linkages in glycogen by scission of a 1,4-alpha-linked oligosaccharide from growing alpha-1,4-glucan chains and the subsequent attachment of the oligosaccharide to the alpha-1,6 position.</text>
</comment>
<dbReference type="InterPro" id="IPR004193">
    <property type="entry name" value="Glyco_hydro_13_N"/>
</dbReference>